<dbReference type="EMBL" id="AJ890137">
    <property type="protein sequence ID" value="CAI64575.1"/>
    <property type="molecule type" value="Genomic_DNA"/>
</dbReference>
<feature type="region of interest" description="Disordered" evidence="1">
    <location>
        <begin position="377"/>
        <end position="452"/>
    </location>
</feature>
<reference evidence="2" key="1">
    <citation type="submission" date="2005-03" db="EMBL/GenBank/DDBJ databases">
        <title>Molecular analysis of rodent cytomegaloviruses.</title>
        <authorList>
            <person name="Smith L.M."/>
            <person name="Redwood A.J."/>
        </authorList>
    </citation>
    <scope>NUCLEOTIDE SEQUENCE</scope>
</reference>
<evidence type="ECO:0000256" key="1">
    <source>
        <dbReference type="SAM" id="MobiDB-lite"/>
    </source>
</evidence>
<dbReference type="InterPro" id="IPR003360">
    <property type="entry name" value="US22-like"/>
</dbReference>
<feature type="compositionally biased region" description="Acidic residues" evidence="1">
    <location>
        <begin position="388"/>
        <end position="408"/>
    </location>
</feature>
<proteinExistence type="predicted"/>
<accession>Q599M0</accession>
<organism evidence="2">
    <name type="scientific">Murid betaherpesvirus 2</name>
    <name type="common">Rat cytomegalovirus</name>
    <dbReference type="NCBI Taxonomy" id="28304"/>
    <lineage>
        <taxon>Viruses</taxon>
        <taxon>Duplodnaviria</taxon>
        <taxon>Heunggongvirae</taxon>
        <taxon>Peploviricota</taxon>
        <taxon>Herviviricetes</taxon>
        <taxon>Herpesvirales</taxon>
        <taxon>Orthoherpesviridae</taxon>
        <taxon>Betaherpesvirinae</taxon>
        <taxon>Muromegalovirus</taxon>
        <taxon>Muromegalovirus muridbeta2</taxon>
    </lineage>
</organism>
<protein>
    <submittedName>
        <fullName evidence="2">R140 protein</fullName>
    </submittedName>
</protein>
<name>Q599M0_9BETA</name>
<evidence type="ECO:0000313" key="2">
    <source>
        <dbReference type="EMBL" id="CAI64575.1"/>
    </source>
</evidence>
<sequence length="485" mass="55545">MDTTWESLPVTGDPSPYRHTSRSVFLRVMMGFRYFYRTQGNPATIAETASRQKGDRLLLGIPHNWFLDVGPAEQWPELRDRDLTGLVCCDETLTPVGELVVREQGLYEKTAAFLCLGTLGRVYAYDSKADAAILVSSSLDKLARFGLLHCELVYRYPRTPQTTLTPPRLVSDLLSCDTLNEVRTYCERYRDLDVALYTPGYRFQAMKVTSEFEEIAAHWPFNAMDEDCLRRCRDTVANRLCCPWRTLGIVGEYTASSYFFARHVLVVDAFLAVYTVDATRQKFYRVADDLNELFRAGLCKSVSFGARFDRGDRGDRRCESVTICPHVSDSIRPVMTEADLENEHLWLCRDDRFCADMRTWDDADKRALRHATLHRRQRRVNGQIESRDDADDEDSSDDDDEDDDDEDVYPSADDGTRRYAWPQESPWRVEGTIEEPSEPSLSSSMGYMTMNGGGNVELVEVEQRRVRERETNNHDPGLSVTIPGW</sequence>
<dbReference type="Pfam" id="PF02393">
    <property type="entry name" value="US22"/>
    <property type="match status" value="2"/>
</dbReference>
<gene>
    <name evidence="2" type="primary">r140</name>
</gene>